<reference evidence="1 2" key="1">
    <citation type="journal article" date="2019" name="Emerg. Microbes Infect.">
        <title>Comprehensive subspecies identification of 175 nontuberculous mycobacteria species based on 7547 genomic profiles.</title>
        <authorList>
            <person name="Matsumoto Y."/>
            <person name="Kinjo T."/>
            <person name="Motooka D."/>
            <person name="Nabeya D."/>
            <person name="Jung N."/>
            <person name="Uechi K."/>
            <person name="Horii T."/>
            <person name="Iida T."/>
            <person name="Fujita J."/>
            <person name="Nakamura S."/>
        </authorList>
    </citation>
    <scope>NUCLEOTIDE SEQUENCE [LARGE SCALE GENOMIC DNA]</scope>
    <source>
        <strain evidence="1 2">JCM 30725</strain>
    </source>
</reference>
<dbReference type="EMBL" id="BLKZ01000001">
    <property type="protein sequence ID" value="GFG90640.1"/>
    <property type="molecule type" value="Genomic_DNA"/>
</dbReference>
<accession>A0A7I9YPN4</accession>
<organism evidence="1 2">
    <name type="scientific">Mycobacterium bourgelatii</name>
    <dbReference type="NCBI Taxonomy" id="1273442"/>
    <lineage>
        <taxon>Bacteria</taxon>
        <taxon>Bacillati</taxon>
        <taxon>Actinomycetota</taxon>
        <taxon>Actinomycetes</taxon>
        <taxon>Mycobacteriales</taxon>
        <taxon>Mycobacteriaceae</taxon>
        <taxon>Mycobacterium</taxon>
    </lineage>
</organism>
<dbReference type="Proteomes" id="UP000465360">
    <property type="component" value="Unassembled WGS sequence"/>
</dbReference>
<protein>
    <submittedName>
        <fullName evidence="1">Uncharacterized protein</fullName>
    </submittedName>
</protein>
<evidence type="ECO:0000313" key="2">
    <source>
        <dbReference type="Proteomes" id="UP000465360"/>
    </source>
</evidence>
<comment type="caution">
    <text evidence="1">The sequence shown here is derived from an EMBL/GenBank/DDBJ whole genome shotgun (WGS) entry which is preliminary data.</text>
</comment>
<gene>
    <name evidence="1" type="ORF">MBOU_26820</name>
</gene>
<dbReference type="AlphaFoldDB" id="A0A7I9YPN4"/>
<keyword evidence="2" id="KW-1185">Reference proteome</keyword>
<sequence>MTPLVTSRRLSVNKRVRRVAAGAGKVDQRPCHRKYRNPVSPCGSVQFVECRLGVAAANTHEDPPCGVEYAAGVWAPRQMRGSPIRRHTVPTSKIADPPIRTTDEANIFVADCGISLVRA</sequence>
<evidence type="ECO:0000313" key="1">
    <source>
        <dbReference type="EMBL" id="GFG90640.1"/>
    </source>
</evidence>
<proteinExistence type="predicted"/>
<name>A0A7I9YPN4_MYCBU</name>